<keyword evidence="10" id="KW-1185">Reference proteome</keyword>
<dbReference type="EMBL" id="OX451739">
    <property type="protein sequence ID" value="CAI8608603.1"/>
    <property type="molecule type" value="Genomic_DNA"/>
</dbReference>
<keyword evidence="2" id="KW-0217">Developmental protein</keyword>
<feature type="compositionally biased region" description="Low complexity" evidence="7">
    <location>
        <begin position="320"/>
        <end position="340"/>
    </location>
</feature>
<dbReference type="GO" id="GO:0006355">
    <property type="term" value="P:regulation of DNA-templated transcription"/>
    <property type="evidence" value="ECO:0007669"/>
    <property type="project" value="InterPro"/>
</dbReference>
<evidence type="ECO:0000256" key="2">
    <source>
        <dbReference type="ARBA" id="ARBA00022473"/>
    </source>
</evidence>
<evidence type="ECO:0000313" key="9">
    <source>
        <dbReference type="EMBL" id="CAI8608603.1"/>
    </source>
</evidence>
<dbReference type="PANTHER" id="PTHR31496">
    <property type="entry name" value="TRANSCRIPTION FACTOR KAN2-RELATED"/>
    <property type="match status" value="1"/>
</dbReference>
<keyword evidence="5" id="KW-0804">Transcription</keyword>
<dbReference type="FunFam" id="1.10.10.60:FF:000002">
    <property type="entry name" value="Myb family transcription factor"/>
    <property type="match status" value="1"/>
</dbReference>
<keyword evidence="4" id="KW-0805">Transcription regulation</keyword>
<reference evidence="9 10" key="1">
    <citation type="submission" date="2023-01" db="EMBL/GenBank/DDBJ databases">
        <authorList>
            <person name="Kreplak J."/>
        </authorList>
    </citation>
    <scope>NUCLEOTIDE SEQUENCE [LARGE SCALE GENOMIC DNA]</scope>
</reference>
<protein>
    <recommendedName>
        <fullName evidence="8">Myb-like domain-containing protein</fullName>
    </recommendedName>
</protein>
<dbReference type="GO" id="GO:0005634">
    <property type="term" value="C:nucleus"/>
    <property type="evidence" value="ECO:0007669"/>
    <property type="project" value="UniProtKB-SubCell"/>
</dbReference>
<evidence type="ECO:0000256" key="3">
    <source>
        <dbReference type="ARBA" id="ARBA00022782"/>
    </source>
</evidence>
<sequence>MELFPAQLDLSLEISLPNNIQASSSSSSSSRWRRNSDDKEEEMDLRFWKRALESKSNTFDLSITNPMASSSSTTTTSNHNNLISHPFQPFHQNQNNHQSLSEELGFLKPIRGIPLYQNPPPHPSVALFSQPSFDAASTANSSISATSFHSQNFMRSKLLPRFPSKRSMRAPRMRWTSTLHNRFVHAVELLGGHERATPKSVLELMDVKDLTLSHVKSHLQMYRTVKITDRAASPGQFGIYDNGSSGDTSEDFMFDINSSTRSNDLQSKLPREITTNQDKENHGFWSISSSNREAWLHGKPVDYVGNLPSLEGIDPKCLSNERNSSDGSSSSNISGTSHKNPNLEFTLGRSF</sequence>
<gene>
    <name evidence="9" type="ORF">VFH_IV094120</name>
</gene>
<proteinExistence type="predicted"/>
<evidence type="ECO:0000256" key="5">
    <source>
        <dbReference type="ARBA" id="ARBA00023163"/>
    </source>
</evidence>
<dbReference type="InterPro" id="IPR001005">
    <property type="entry name" value="SANT/Myb"/>
</dbReference>
<keyword evidence="3" id="KW-0221">Differentiation</keyword>
<dbReference type="PANTHER" id="PTHR31496:SF48">
    <property type="entry name" value="TRANSCRIPTION FACTOR KAN2-RELATED"/>
    <property type="match status" value="1"/>
</dbReference>
<dbReference type="Gene3D" id="1.10.10.60">
    <property type="entry name" value="Homeodomain-like"/>
    <property type="match status" value="1"/>
</dbReference>
<dbReference type="GO" id="GO:0000976">
    <property type="term" value="F:transcription cis-regulatory region binding"/>
    <property type="evidence" value="ECO:0007669"/>
    <property type="project" value="InterPro"/>
</dbReference>
<feature type="region of interest" description="Disordered" evidence="7">
    <location>
        <begin position="315"/>
        <end position="351"/>
    </location>
</feature>
<evidence type="ECO:0000259" key="8">
    <source>
        <dbReference type="Pfam" id="PF00249"/>
    </source>
</evidence>
<dbReference type="GO" id="GO:0010158">
    <property type="term" value="P:abaxial cell fate specification"/>
    <property type="evidence" value="ECO:0007669"/>
    <property type="project" value="InterPro"/>
</dbReference>
<dbReference type="AlphaFoldDB" id="A0AAV1AFY4"/>
<keyword evidence="6" id="KW-0539">Nucleus</keyword>
<dbReference type="Proteomes" id="UP001157006">
    <property type="component" value="Chromosome 4"/>
</dbReference>
<name>A0AAV1AFY4_VICFA</name>
<comment type="subcellular location">
    <subcellularLocation>
        <location evidence="1">Nucleus</location>
    </subcellularLocation>
</comment>
<evidence type="ECO:0000256" key="4">
    <source>
        <dbReference type="ARBA" id="ARBA00023015"/>
    </source>
</evidence>
<dbReference type="NCBIfam" id="TIGR01557">
    <property type="entry name" value="myb_SHAQKYF"/>
    <property type="match status" value="1"/>
</dbReference>
<organism evidence="9 10">
    <name type="scientific">Vicia faba</name>
    <name type="common">Broad bean</name>
    <name type="synonym">Faba vulgaris</name>
    <dbReference type="NCBI Taxonomy" id="3906"/>
    <lineage>
        <taxon>Eukaryota</taxon>
        <taxon>Viridiplantae</taxon>
        <taxon>Streptophyta</taxon>
        <taxon>Embryophyta</taxon>
        <taxon>Tracheophyta</taxon>
        <taxon>Spermatophyta</taxon>
        <taxon>Magnoliopsida</taxon>
        <taxon>eudicotyledons</taxon>
        <taxon>Gunneridae</taxon>
        <taxon>Pentapetalae</taxon>
        <taxon>rosids</taxon>
        <taxon>fabids</taxon>
        <taxon>Fabales</taxon>
        <taxon>Fabaceae</taxon>
        <taxon>Papilionoideae</taxon>
        <taxon>50 kb inversion clade</taxon>
        <taxon>NPAAA clade</taxon>
        <taxon>Hologalegina</taxon>
        <taxon>IRL clade</taxon>
        <taxon>Fabeae</taxon>
        <taxon>Vicia</taxon>
    </lineage>
</organism>
<evidence type="ECO:0000256" key="1">
    <source>
        <dbReference type="ARBA" id="ARBA00004123"/>
    </source>
</evidence>
<dbReference type="InterPro" id="IPR044847">
    <property type="entry name" value="KAN_fam"/>
</dbReference>
<evidence type="ECO:0000313" key="10">
    <source>
        <dbReference type="Proteomes" id="UP001157006"/>
    </source>
</evidence>
<dbReference type="InterPro" id="IPR006447">
    <property type="entry name" value="Myb_dom_plants"/>
</dbReference>
<evidence type="ECO:0000256" key="6">
    <source>
        <dbReference type="ARBA" id="ARBA00023242"/>
    </source>
</evidence>
<dbReference type="InterPro" id="IPR009057">
    <property type="entry name" value="Homeodomain-like_sf"/>
</dbReference>
<dbReference type="Pfam" id="PF00249">
    <property type="entry name" value="Myb_DNA-binding"/>
    <property type="match status" value="1"/>
</dbReference>
<evidence type="ECO:0000256" key="7">
    <source>
        <dbReference type="SAM" id="MobiDB-lite"/>
    </source>
</evidence>
<feature type="region of interest" description="Disordered" evidence="7">
    <location>
        <begin position="20"/>
        <end position="40"/>
    </location>
</feature>
<dbReference type="SUPFAM" id="SSF46689">
    <property type="entry name" value="Homeodomain-like"/>
    <property type="match status" value="1"/>
</dbReference>
<accession>A0AAV1AFY4</accession>
<feature type="domain" description="Myb-like" evidence="8">
    <location>
        <begin position="172"/>
        <end position="223"/>
    </location>
</feature>